<feature type="transmembrane region" description="Helical" evidence="1">
    <location>
        <begin position="119"/>
        <end position="138"/>
    </location>
</feature>
<accession>A0ABT9HC69</accession>
<gene>
    <name evidence="2" type="ORF">Q9K01_14895</name>
</gene>
<reference evidence="2 3" key="1">
    <citation type="submission" date="2023-08" db="EMBL/GenBank/DDBJ databases">
        <title>genomic of DY56.</title>
        <authorList>
            <person name="Wang Y."/>
        </authorList>
    </citation>
    <scope>NUCLEOTIDE SEQUENCE [LARGE SCALE GENOMIC DNA]</scope>
    <source>
        <strain evidence="2 3">DY56-A-20</strain>
    </source>
</reference>
<sequence length="140" mass="15342">MSKHFTREIVAEHAIIRAEPRHQVVVDRSFEMPKALYGATVALYLGFIAVLGIGLQSPGLAIPMAIFTIFILAGFGVPMIWTRLAPQAGQRPLDLKQLKRLGISTHTGRLLGRDAMVQMMILPVLILAWAIAMVTIVATI</sequence>
<keyword evidence="3" id="KW-1185">Reference proteome</keyword>
<evidence type="ECO:0000313" key="2">
    <source>
        <dbReference type="EMBL" id="MDP4540913.1"/>
    </source>
</evidence>
<keyword evidence="1" id="KW-0812">Transmembrane</keyword>
<feature type="transmembrane region" description="Helical" evidence="1">
    <location>
        <begin position="61"/>
        <end position="81"/>
    </location>
</feature>
<evidence type="ECO:0008006" key="4">
    <source>
        <dbReference type="Google" id="ProtNLM"/>
    </source>
</evidence>
<dbReference type="RefSeq" id="WP_305930914.1">
    <property type="nucleotide sequence ID" value="NZ_JAVAIL010000007.1"/>
</dbReference>
<keyword evidence="1" id="KW-1133">Transmembrane helix</keyword>
<evidence type="ECO:0000256" key="1">
    <source>
        <dbReference type="SAM" id="Phobius"/>
    </source>
</evidence>
<dbReference type="EMBL" id="JAVAIL010000007">
    <property type="protein sequence ID" value="MDP4540913.1"/>
    <property type="molecule type" value="Genomic_DNA"/>
</dbReference>
<keyword evidence="1" id="KW-0472">Membrane</keyword>
<name>A0ABT9HC69_9SPHN</name>
<proteinExistence type="predicted"/>
<dbReference type="Proteomes" id="UP001235664">
    <property type="component" value="Unassembled WGS sequence"/>
</dbReference>
<feature type="transmembrane region" description="Helical" evidence="1">
    <location>
        <begin position="35"/>
        <end position="55"/>
    </location>
</feature>
<comment type="caution">
    <text evidence="2">The sequence shown here is derived from an EMBL/GenBank/DDBJ whole genome shotgun (WGS) entry which is preliminary data.</text>
</comment>
<protein>
    <recommendedName>
        <fullName evidence="4">DUF2269 family protein</fullName>
    </recommendedName>
</protein>
<evidence type="ECO:0000313" key="3">
    <source>
        <dbReference type="Proteomes" id="UP001235664"/>
    </source>
</evidence>
<organism evidence="2 3">
    <name type="scientific">Qipengyuania benthica</name>
    <dbReference type="NCBI Taxonomy" id="3067651"/>
    <lineage>
        <taxon>Bacteria</taxon>
        <taxon>Pseudomonadati</taxon>
        <taxon>Pseudomonadota</taxon>
        <taxon>Alphaproteobacteria</taxon>
        <taxon>Sphingomonadales</taxon>
        <taxon>Erythrobacteraceae</taxon>
        <taxon>Qipengyuania</taxon>
    </lineage>
</organism>